<dbReference type="Proteomes" id="UP000217838">
    <property type="component" value="Unassembled WGS sequence"/>
</dbReference>
<proteinExistence type="predicted"/>
<dbReference type="PANTHER" id="PTHR31302:SF22">
    <property type="entry name" value="PHOSPHOESTERASE"/>
    <property type="match status" value="1"/>
</dbReference>
<gene>
    <name evidence="2" type="ORF">COB11_01705</name>
</gene>
<dbReference type="InterPro" id="IPR004843">
    <property type="entry name" value="Calcineurin-like_PHP"/>
</dbReference>
<sequence length="251" mass="29278">MKVFALADFHLSFALKNKSMEAFGENWKNWTEAIETHCHAQVKQEDLLLIAGDISWATKLEDALVDLQWVAKLPGTKLLLKGNHDYWWSSYSKLKKILPDTVHLIHNNSFTKKNVTIGGSRLWDTPEFSFKEIIEIKENPLIKKEERDFKEIKKENEKVFARELQRLQLSLDTLCKSAKYRIAMTHYPPIGLDLKQTKASSLIEAYHIDYCVFGHLHNLNTKKKLFGRTKKCEYFLTSSDYLDFKPKLILD</sequence>
<dbReference type="GO" id="GO:0016787">
    <property type="term" value="F:hydrolase activity"/>
    <property type="evidence" value="ECO:0007669"/>
    <property type="project" value="InterPro"/>
</dbReference>
<dbReference type="InterPro" id="IPR029052">
    <property type="entry name" value="Metallo-depent_PP-like"/>
</dbReference>
<reference evidence="3" key="1">
    <citation type="submission" date="2017-08" db="EMBL/GenBank/DDBJ databases">
        <title>A dynamic microbial community with high functional redundancy inhabits the cold, oxic subseafloor aquifer.</title>
        <authorList>
            <person name="Tully B.J."/>
            <person name="Wheat C.G."/>
            <person name="Glazer B.T."/>
            <person name="Huber J.A."/>
        </authorList>
    </citation>
    <scope>NUCLEOTIDE SEQUENCE [LARGE SCALE GENOMIC DNA]</scope>
</reference>
<comment type="caution">
    <text evidence="2">The sequence shown here is derived from an EMBL/GenBank/DDBJ whole genome shotgun (WGS) entry which is preliminary data.</text>
</comment>
<dbReference type="PANTHER" id="PTHR31302">
    <property type="entry name" value="TRANSMEMBRANE PROTEIN WITH METALLOPHOSPHOESTERASE DOMAIN-RELATED"/>
    <property type="match status" value="1"/>
</dbReference>
<dbReference type="InterPro" id="IPR051158">
    <property type="entry name" value="Metallophosphoesterase_sf"/>
</dbReference>
<evidence type="ECO:0000313" key="3">
    <source>
        <dbReference type="Proteomes" id="UP000217838"/>
    </source>
</evidence>
<dbReference type="Pfam" id="PF00149">
    <property type="entry name" value="Metallophos"/>
    <property type="match status" value="1"/>
</dbReference>
<dbReference type="SUPFAM" id="SSF56300">
    <property type="entry name" value="Metallo-dependent phosphatases"/>
    <property type="match status" value="1"/>
</dbReference>
<protein>
    <submittedName>
        <fullName evidence="2">Phosphoesterase</fullName>
    </submittedName>
</protein>
<evidence type="ECO:0000313" key="2">
    <source>
        <dbReference type="EMBL" id="PCI95623.1"/>
    </source>
</evidence>
<feature type="domain" description="Calcineurin-like phosphoesterase" evidence="1">
    <location>
        <begin position="1"/>
        <end position="218"/>
    </location>
</feature>
<dbReference type="EMBL" id="NVUU01000013">
    <property type="protein sequence ID" value="PCI95623.1"/>
    <property type="molecule type" value="Genomic_DNA"/>
</dbReference>
<dbReference type="InterPro" id="IPR014578">
    <property type="entry name" value="Pesterase_CT488"/>
</dbReference>
<organism evidence="2 3">
    <name type="scientific">Aerophobetes bacterium</name>
    <dbReference type="NCBI Taxonomy" id="2030807"/>
    <lineage>
        <taxon>Bacteria</taxon>
        <taxon>Candidatus Aerophobota</taxon>
    </lineage>
</organism>
<dbReference type="PIRSF" id="PIRSF033094">
    <property type="entry name" value="Pesterase_CT488"/>
    <property type="match status" value="1"/>
</dbReference>
<evidence type="ECO:0000259" key="1">
    <source>
        <dbReference type="Pfam" id="PF00149"/>
    </source>
</evidence>
<dbReference type="Gene3D" id="3.60.21.10">
    <property type="match status" value="1"/>
</dbReference>
<dbReference type="AlphaFoldDB" id="A0A2A4YLA0"/>
<name>A0A2A4YLA0_UNCAE</name>
<accession>A0A2A4YLA0</accession>